<dbReference type="GeneID" id="34517647"/>
<evidence type="ECO:0000256" key="2">
    <source>
        <dbReference type="ARBA" id="ARBA00019138"/>
    </source>
</evidence>
<accession>W6MIN6</accession>
<comment type="similarity">
    <text evidence="1">Belongs to the SWC5 family.</text>
</comment>
<evidence type="ECO:0000256" key="3">
    <source>
        <dbReference type="ARBA" id="ARBA00025222"/>
    </source>
</evidence>
<feature type="compositionally biased region" description="Basic residues" evidence="4">
    <location>
        <begin position="175"/>
        <end position="186"/>
    </location>
</feature>
<reference evidence="6" key="1">
    <citation type="submission" date="2013-12" db="EMBL/GenBank/DDBJ databases">
        <authorList>
            <person name="Genoscope - CEA"/>
        </authorList>
    </citation>
    <scope>NUCLEOTIDE SEQUENCE</scope>
    <source>
        <strain evidence="6">CBS 1993</strain>
    </source>
</reference>
<name>W6MIN6_9ASCO</name>
<sequence>MSEKASDEEYDESQDEDFDPSAQKEALSNSDEEGAEAPDEELSTEIGKARYANIESSEGGLIRTRNQRLNEVKDAKSFNLVAKTTNEDIDSMWEEMKAASAPKTTQERKEEAEKVVKAPQTVSDHEKIKIRTTYEFAGETVTEEKWVEATSEEAKAYLNSVKLKTEEQKVPQKPLPRRGPVKRKRPGLLDAVINNSSTSKLSTLEKSRLDWAGYVDKQGIKDELKTFNKGGFLQKQDFLARVEANKDQKYKDAKEAQKKK</sequence>
<dbReference type="GO" id="GO:0006338">
    <property type="term" value="P:chromatin remodeling"/>
    <property type="evidence" value="ECO:0007669"/>
    <property type="project" value="EnsemblFungi"/>
</dbReference>
<dbReference type="Pfam" id="PF07572">
    <property type="entry name" value="BCNT"/>
    <property type="match status" value="1"/>
</dbReference>
<feature type="region of interest" description="Disordered" evidence="4">
    <location>
        <begin position="165"/>
        <end position="194"/>
    </location>
</feature>
<evidence type="ECO:0000313" key="7">
    <source>
        <dbReference type="Proteomes" id="UP000019384"/>
    </source>
</evidence>
<dbReference type="PANTHER" id="PTHR48407">
    <property type="entry name" value="CRANIOFACIAL DEVELOPMENT PROTEIN 1"/>
    <property type="match status" value="1"/>
</dbReference>
<evidence type="ECO:0000259" key="5">
    <source>
        <dbReference type="PROSITE" id="PS51279"/>
    </source>
</evidence>
<feature type="compositionally biased region" description="Acidic residues" evidence="4">
    <location>
        <begin position="8"/>
        <end position="19"/>
    </location>
</feature>
<dbReference type="HOGENOM" id="CLU_062474_1_0_1"/>
<feature type="region of interest" description="Disordered" evidence="4">
    <location>
        <begin position="1"/>
        <end position="66"/>
    </location>
</feature>
<dbReference type="GO" id="GO:0000812">
    <property type="term" value="C:Swr1 complex"/>
    <property type="evidence" value="ECO:0007669"/>
    <property type="project" value="EnsemblFungi"/>
</dbReference>
<dbReference type="GO" id="GO:0005829">
    <property type="term" value="C:cytosol"/>
    <property type="evidence" value="ECO:0007669"/>
    <property type="project" value="EnsemblFungi"/>
</dbReference>
<protein>
    <recommendedName>
        <fullName evidence="2">SWR1-complex protein 5</fullName>
    </recommendedName>
</protein>
<evidence type="ECO:0000313" key="6">
    <source>
        <dbReference type="EMBL" id="CDK24242.1"/>
    </source>
</evidence>
<reference evidence="6" key="2">
    <citation type="submission" date="2014-02" db="EMBL/GenBank/DDBJ databases">
        <title>Complete DNA sequence of /Kuraishia capsulata/ illustrates novel genomic features among budding yeasts (/Saccharomycotina/).</title>
        <authorList>
            <person name="Morales L."/>
            <person name="Noel B."/>
            <person name="Porcel B."/>
            <person name="Marcet-Houben M."/>
            <person name="Hullo M-F."/>
            <person name="Sacerdot C."/>
            <person name="Tekaia F."/>
            <person name="Leh-Louis V."/>
            <person name="Despons L."/>
            <person name="Khanna V."/>
            <person name="Aury J-M."/>
            <person name="Barbe V."/>
            <person name="Couloux A."/>
            <person name="Labadie K."/>
            <person name="Pelletier E."/>
            <person name="Souciet J-L."/>
            <person name="Boekhout T."/>
            <person name="Gabaldon T."/>
            <person name="Wincker P."/>
            <person name="Dujon B."/>
        </authorList>
    </citation>
    <scope>NUCLEOTIDE SEQUENCE</scope>
    <source>
        <strain evidence="6">CBS 1993</strain>
    </source>
</reference>
<evidence type="ECO:0000256" key="1">
    <source>
        <dbReference type="ARBA" id="ARBA00010465"/>
    </source>
</evidence>
<dbReference type="EMBL" id="HG793125">
    <property type="protein sequence ID" value="CDK24242.1"/>
    <property type="molecule type" value="Genomic_DNA"/>
</dbReference>
<dbReference type="AlphaFoldDB" id="W6MIN6"/>
<dbReference type="PROSITE" id="PS51279">
    <property type="entry name" value="BCNT_C"/>
    <property type="match status" value="1"/>
</dbReference>
<gene>
    <name evidence="6" type="ORF">KUCA_T00000202001</name>
</gene>
<feature type="compositionally biased region" description="Basic and acidic residues" evidence="4">
    <location>
        <begin position="105"/>
        <end position="116"/>
    </location>
</feature>
<comment type="function">
    <text evidence="3">Component of the SWR1 complex which mediates the ATP-dependent exchange of histone H2A for the H2A variant HZT1 leading to transcriptional regulation of selected genes by chromatin remodeling. Involved in chromosome stability.</text>
</comment>
<proteinExistence type="inferred from homology"/>
<feature type="region of interest" description="Disordered" evidence="4">
    <location>
        <begin position="97"/>
        <end position="124"/>
    </location>
</feature>
<feature type="compositionally biased region" description="Acidic residues" evidence="4">
    <location>
        <begin position="30"/>
        <end position="43"/>
    </location>
</feature>
<organism evidence="6 7">
    <name type="scientific">Kuraishia capsulata CBS 1993</name>
    <dbReference type="NCBI Taxonomy" id="1382522"/>
    <lineage>
        <taxon>Eukaryota</taxon>
        <taxon>Fungi</taxon>
        <taxon>Dikarya</taxon>
        <taxon>Ascomycota</taxon>
        <taxon>Saccharomycotina</taxon>
        <taxon>Pichiomycetes</taxon>
        <taxon>Pichiales</taxon>
        <taxon>Pichiaceae</taxon>
        <taxon>Kuraishia</taxon>
    </lineage>
</organism>
<dbReference type="OrthoDB" id="445677at2759"/>
<dbReference type="Proteomes" id="UP000019384">
    <property type="component" value="Unassembled WGS sequence"/>
</dbReference>
<evidence type="ECO:0000256" key="4">
    <source>
        <dbReference type="SAM" id="MobiDB-lite"/>
    </source>
</evidence>
<dbReference type="InterPro" id="IPR027124">
    <property type="entry name" value="Swc5/CFDP1/2"/>
</dbReference>
<feature type="domain" description="BCNT-C" evidence="5">
    <location>
        <begin position="183"/>
        <end position="260"/>
    </location>
</feature>
<dbReference type="STRING" id="1382522.W6MIN6"/>
<keyword evidence="7" id="KW-1185">Reference proteome</keyword>
<dbReference type="PANTHER" id="PTHR48407:SF1">
    <property type="entry name" value="CRANIOFACIAL DEVELOPMENT PROTEIN 1"/>
    <property type="match status" value="1"/>
</dbReference>
<dbReference type="InterPro" id="IPR011421">
    <property type="entry name" value="BCNT-C"/>
</dbReference>
<dbReference type="RefSeq" id="XP_022456259.1">
    <property type="nucleotide sequence ID" value="XM_022604719.1"/>
</dbReference>